<gene>
    <name evidence="1" type="ORF">BZG02_08100</name>
</gene>
<evidence type="ECO:0000313" key="1">
    <source>
        <dbReference type="EMBL" id="PKQ63964.1"/>
    </source>
</evidence>
<name>A0A2N3I0Y6_9BACT</name>
<evidence type="ECO:0000313" key="2">
    <source>
        <dbReference type="Proteomes" id="UP000233535"/>
    </source>
</evidence>
<sequence length="156" mass="18379">MNKNDIILGKGILNIQFGMLRAEVEKILGNPDDVKEYSLAPNEGSVSLFYHEKGLSFTFESIDQYKLSYISVLDSRYSIFQFIKLGLSKSMLLDELEHFQLGEYEFEDVYSEEFPTHELIFFRNKNLHLWIDNCVISEIQFGPYWEDIKTIVWENE</sequence>
<dbReference type="AlphaFoldDB" id="A0A2N3I0Y6"/>
<dbReference type="Proteomes" id="UP000233535">
    <property type="component" value="Unassembled WGS sequence"/>
</dbReference>
<keyword evidence="2" id="KW-1185">Reference proteome</keyword>
<organism evidence="1 2">
    <name type="scientific">Labilibaculum filiforme</name>
    <dbReference type="NCBI Taxonomy" id="1940526"/>
    <lineage>
        <taxon>Bacteria</taxon>
        <taxon>Pseudomonadati</taxon>
        <taxon>Bacteroidota</taxon>
        <taxon>Bacteroidia</taxon>
        <taxon>Marinilabiliales</taxon>
        <taxon>Marinifilaceae</taxon>
        <taxon>Labilibaculum</taxon>
    </lineage>
</organism>
<dbReference type="EMBL" id="MVDD01000004">
    <property type="protein sequence ID" value="PKQ63964.1"/>
    <property type="molecule type" value="Genomic_DNA"/>
</dbReference>
<proteinExistence type="predicted"/>
<accession>A0A2N3I0Y6</accession>
<reference evidence="1 2" key="1">
    <citation type="journal article" date="2017" name="Front. Microbiol.">
        <title>Labilibaculum manganireducens gen. nov., sp. nov. and Labilibaculum filiforme sp. nov., Novel Bacteroidetes Isolated from Subsurface Sediments of the Baltic Sea.</title>
        <authorList>
            <person name="Vandieken V."/>
            <person name="Marshall I.P."/>
            <person name="Niemann H."/>
            <person name="Engelen B."/>
            <person name="Cypionka H."/>
        </authorList>
    </citation>
    <scope>NUCLEOTIDE SEQUENCE [LARGE SCALE GENOMIC DNA]</scope>
    <source>
        <strain evidence="1 2">59.16B</strain>
    </source>
</reference>
<protein>
    <submittedName>
        <fullName evidence="1">Uncharacterized protein</fullName>
    </submittedName>
</protein>
<dbReference type="OrthoDB" id="1118000at2"/>
<dbReference type="RefSeq" id="WP_101260912.1">
    <property type="nucleotide sequence ID" value="NZ_MVDD01000004.1"/>
</dbReference>
<comment type="caution">
    <text evidence="1">The sequence shown here is derived from an EMBL/GenBank/DDBJ whole genome shotgun (WGS) entry which is preliminary data.</text>
</comment>